<dbReference type="EMBL" id="CM007387">
    <property type="protein sequence ID" value="ONK64393.1"/>
    <property type="molecule type" value="Genomic_DNA"/>
</dbReference>
<dbReference type="Proteomes" id="UP000243459">
    <property type="component" value="Chromosome 7"/>
</dbReference>
<evidence type="ECO:0000313" key="2">
    <source>
        <dbReference type="Proteomes" id="UP000243459"/>
    </source>
</evidence>
<proteinExistence type="predicted"/>
<gene>
    <name evidence="1" type="ORF">A4U43_C07F25330</name>
</gene>
<evidence type="ECO:0000313" key="1">
    <source>
        <dbReference type="EMBL" id="ONK64393.1"/>
    </source>
</evidence>
<protein>
    <submittedName>
        <fullName evidence="1">Uncharacterized protein</fullName>
    </submittedName>
</protein>
<keyword evidence="2" id="KW-1185">Reference proteome</keyword>
<accession>A0A5P1EF39</accession>
<name>A0A5P1EF39_ASPOF</name>
<dbReference type="Gramene" id="ONK64393">
    <property type="protein sequence ID" value="ONK64393"/>
    <property type="gene ID" value="A4U43_C07F25330"/>
</dbReference>
<sequence>MLAGESLGGGAWCGMLTKGAGIGNAYLGVLARGKRDRIEGCRRLRLRVCEASTSDDVAARDSNFGEDVVVSYNGWLRLLFEGIIDELESDEIWSSA</sequence>
<reference evidence="2" key="1">
    <citation type="journal article" date="2017" name="Nat. Commun.">
        <title>The asparagus genome sheds light on the origin and evolution of a young Y chromosome.</title>
        <authorList>
            <person name="Harkess A."/>
            <person name="Zhou J."/>
            <person name="Xu C."/>
            <person name="Bowers J.E."/>
            <person name="Van der Hulst R."/>
            <person name="Ayyampalayam S."/>
            <person name="Mercati F."/>
            <person name="Riccardi P."/>
            <person name="McKain M.R."/>
            <person name="Kakrana A."/>
            <person name="Tang H."/>
            <person name="Ray J."/>
            <person name="Groenendijk J."/>
            <person name="Arikit S."/>
            <person name="Mathioni S.M."/>
            <person name="Nakano M."/>
            <person name="Shan H."/>
            <person name="Telgmann-Rauber A."/>
            <person name="Kanno A."/>
            <person name="Yue Z."/>
            <person name="Chen H."/>
            <person name="Li W."/>
            <person name="Chen Y."/>
            <person name="Xu X."/>
            <person name="Zhang Y."/>
            <person name="Luo S."/>
            <person name="Chen H."/>
            <person name="Gao J."/>
            <person name="Mao Z."/>
            <person name="Pires J.C."/>
            <person name="Luo M."/>
            <person name="Kudrna D."/>
            <person name="Wing R.A."/>
            <person name="Meyers B.C."/>
            <person name="Yi K."/>
            <person name="Kong H."/>
            <person name="Lavrijsen P."/>
            <person name="Sunseri F."/>
            <person name="Falavigna A."/>
            <person name="Ye Y."/>
            <person name="Leebens-Mack J.H."/>
            <person name="Chen G."/>
        </authorList>
    </citation>
    <scope>NUCLEOTIDE SEQUENCE [LARGE SCALE GENOMIC DNA]</scope>
    <source>
        <strain evidence="2">cv. DH0086</strain>
    </source>
</reference>
<dbReference type="AlphaFoldDB" id="A0A5P1EF39"/>
<organism evidence="1 2">
    <name type="scientific">Asparagus officinalis</name>
    <name type="common">Garden asparagus</name>
    <dbReference type="NCBI Taxonomy" id="4686"/>
    <lineage>
        <taxon>Eukaryota</taxon>
        <taxon>Viridiplantae</taxon>
        <taxon>Streptophyta</taxon>
        <taxon>Embryophyta</taxon>
        <taxon>Tracheophyta</taxon>
        <taxon>Spermatophyta</taxon>
        <taxon>Magnoliopsida</taxon>
        <taxon>Liliopsida</taxon>
        <taxon>Asparagales</taxon>
        <taxon>Asparagaceae</taxon>
        <taxon>Asparagoideae</taxon>
        <taxon>Asparagus</taxon>
    </lineage>
</organism>